<sequence>MRDVRYISDWMEFIGRQTEEFKELVSGVAMVERCKIEVSDKLPRAWLHLLMALAFTKDMAPPWSTHMRVCLELMNDGMKETIQKLSNYQLLDYVAFTPFDVASLMTFQLPQDLTGSCPDICETYVDYMGSLGLLFRESLALIEERIEVFRNINGRATYLENWNLRSIDANKDRQETAIYAFTIVTVIFLRLSTVASILGMNTNDVRNMELTQWLFWVIAIPLTLIIIGLVLIWSDEWHNFQSTFSNLWGRKTKRRHVRLPEDYARVEPMTGLSVVPKARASRIYRGILPHHQDQFQD</sequence>
<organism evidence="6 7">
    <name type="scientific">Monilinia fructigena</name>
    <dbReference type="NCBI Taxonomy" id="38457"/>
    <lineage>
        <taxon>Eukaryota</taxon>
        <taxon>Fungi</taxon>
        <taxon>Dikarya</taxon>
        <taxon>Ascomycota</taxon>
        <taxon>Pezizomycotina</taxon>
        <taxon>Leotiomycetes</taxon>
        <taxon>Helotiales</taxon>
        <taxon>Sclerotiniaceae</taxon>
        <taxon>Monilinia</taxon>
    </lineage>
</organism>
<keyword evidence="7" id="KW-1185">Reference proteome</keyword>
<reference evidence="6 7" key="1">
    <citation type="submission" date="2018-06" db="EMBL/GenBank/DDBJ databases">
        <title>Genome Sequence of the Brown Rot Fungal Pathogen Monilinia fructigena.</title>
        <authorList>
            <person name="Landi L."/>
            <person name="De Miccolis Angelini R.M."/>
            <person name="Pollastro S."/>
            <person name="Abate D."/>
            <person name="Faretra F."/>
            <person name="Romanazzi G."/>
        </authorList>
    </citation>
    <scope>NUCLEOTIDE SEQUENCE [LARGE SCALE GENOMIC DNA]</scope>
    <source>
        <strain evidence="6 7">Mfrg269</strain>
    </source>
</reference>
<dbReference type="AlphaFoldDB" id="A0A395J524"/>
<dbReference type="Gene3D" id="1.20.58.340">
    <property type="entry name" value="Magnesium transport protein CorA, transmembrane region"/>
    <property type="match status" value="1"/>
</dbReference>
<keyword evidence="3 5" id="KW-1133">Transmembrane helix</keyword>
<accession>A0A395J524</accession>
<dbReference type="SUPFAM" id="SSF144083">
    <property type="entry name" value="Magnesium transport protein CorA, transmembrane region"/>
    <property type="match status" value="1"/>
</dbReference>
<proteinExistence type="predicted"/>
<evidence type="ECO:0000256" key="4">
    <source>
        <dbReference type="ARBA" id="ARBA00023136"/>
    </source>
</evidence>
<evidence type="ECO:0000256" key="2">
    <source>
        <dbReference type="ARBA" id="ARBA00022692"/>
    </source>
</evidence>
<feature type="transmembrane region" description="Helical" evidence="5">
    <location>
        <begin position="177"/>
        <end position="201"/>
    </location>
</feature>
<feature type="transmembrane region" description="Helical" evidence="5">
    <location>
        <begin position="213"/>
        <end position="233"/>
    </location>
</feature>
<protein>
    <submittedName>
        <fullName evidence="6">Uncharacterized protein</fullName>
    </submittedName>
</protein>
<keyword evidence="2 5" id="KW-0812">Transmembrane</keyword>
<dbReference type="EMBL" id="QKRW01000005">
    <property type="protein sequence ID" value="RAL66763.1"/>
    <property type="molecule type" value="Genomic_DNA"/>
</dbReference>
<gene>
    <name evidence="6" type="ORF">DID88_007546</name>
</gene>
<dbReference type="GO" id="GO:0046873">
    <property type="term" value="F:metal ion transmembrane transporter activity"/>
    <property type="evidence" value="ECO:0007669"/>
    <property type="project" value="InterPro"/>
</dbReference>
<evidence type="ECO:0000313" key="6">
    <source>
        <dbReference type="EMBL" id="RAL66763.1"/>
    </source>
</evidence>
<evidence type="ECO:0000256" key="3">
    <source>
        <dbReference type="ARBA" id="ARBA00022989"/>
    </source>
</evidence>
<name>A0A395J524_9HELO</name>
<keyword evidence="4 5" id="KW-0472">Membrane</keyword>
<evidence type="ECO:0000256" key="1">
    <source>
        <dbReference type="ARBA" id="ARBA00004141"/>
    </source>
</evidence>
<comment type="caution">
    <text evidence="6">The sequence shown here is derived from an EMBL/GenBank/DDBJ whole genome shotgun (WGS) entry which is preliminary data.</text>
</comment>
<dbReference type="Proteomes" id="UP000249056">
    <property type="component" value="Unassembled WGS sequence"/>
</dbReference>
<evidence type="ECO:0000313" key="7">
    <source>
        <dbReference type="Proteomes" id="UP000249056"/>
    </source>
</evidence>
<dbReference type="GO" id="GO:0016020">
    <property type="term" value="C:membrane"/>
    <property type="evidence" value="ECO:0007669"/>
    <property type="project" value="UniProtKB-SubCell"/>
</dbReference>
<dbReference type="InterPro" id="IPR045863">
    <property type="entry name" value="CorA_TM1_TM2"/>
</dbReference>
<evidence type="ECO:0000256" key="5">
    <source>
        <dbReference type="SAM" id="Phobius"/>
    </source>
</evidence>
<dbReference type="OrthoDB" id="5286874at2759"/>
<comment type="subcellular location">
    <subcellularLocation>
        <location evidence="1">Membrane</location>
        <topology evidence="1">Multi-pass membrane protein</topology>
    </subcellularLocation>
</comment>